<feature type="region of interest" description="Disordered" evidence="1">
    <location>
        <begin position="1"/>
        <end position="40"/>
    </location>
</feature>
<feature type="region of interest" description="Disordered" evidence="1">
    <location>
        <begin position="139"/>
        <end position="162"/>
    </location>
</feature>
<dbReference type="GO" id="GO:0016301">
    <property type="term" value="F:kinase activity"/>
    <property type="evidence" value="ECO:0007669"/>
    <property type="project" value="UniProtKB-KW"/>
</dbReference>
<keyword evidence="2" id="KW-0808">Transferase</keyword>
<proteinExistence type="predicted"/>
<keyword evidence="3" id="KW-1185">Reference proteome</keyword>
<sequence length="495" mass="51759">MERSRVRASYNNANLSQAASPSHLSLPPKPPVSPPQASLSRRIHDAAEISIFGAERYFNGPGADRDTAAAIKNKKNGGVAESLDVPGDSSVSSVVSSYSRARSYRATPTASSEASWNSQTGLLANPAGAAAAVRVRACPSNGTKKGSGSSSSNNTNSTSSFRGGRSFFGRHCPCNGKKSVDVEDISFSETRRPTRSHCASSASRCGFPKMMDVDVLGSSNGSGSTVPKKETVEMVMTKFKIRATEPGLFALPEAHGRIVRRNVIGSGAIGGSFSFPVLISPATAPAPLAKELELEPARESLEVFRPSEEPTPSEVRRPVAPREDDMASDTSSDLFELESFSANSSAYRRRDSPEEPPKLAATAAAGSGMLQLLRSLEESVARSECYAPSEASVEWSVATAEAGFDRTSAANFSSAASDCGEVRFVARAEKERSDSGGNDGGAAKKRGGGGGGLLSCRCEKAVSVGPNPVRFGPDQQRLVAGPLVVPGPVPLNRSA</sequence>
<reference evidence="2" key="2">
    <citation type="submission" date="2023-04" db="EMBL/GenBank/DDBJ databases">
        <authorList>
            <person name="Bruccoleri R.E."/>
            <person name="Oakeley E.J."/>
            <person name="Faust A.-M."/>
            <person name="Dessus-Babus S."/>
            <person name="Altorfer M."/>
            <person name="Burckhardt D."/>
            <person name="Oertli M."/>
            <person name="Naumann U."/>
            <person name="Petersen F."/>
            <person name="Wong J."/>
        </authorList>
    </citation>
    <scope>NUCLEOTIDE SEQUENCE</scope>
    <source>
        <strain evidence="2">GSM-AAB239-AS_SAM_17_03QT</strain>
        <tissue evidence="2">Leaf</tissue>
    </source>
</reference>
<evidence type="ECO:0000256" key="1">
    <source>
        <dbReference type="SAM" id="MobiDB-lite"/>
    </source>
</evidence>
<gene>
    <name evidence="2" type="ORF">M6B38_344655</name>
</gene>
<feature type="compositionally biased region" description="Low complexity" evidence="1">
    <location>
        <begin position="15"/>
        <end position="26"/>
    </location>
</feature>
<name>A0AAX6GVY2_IRIPA</name>
<comment type="caution">
    <text evidence="2">The sequence shown here is derived from an EMBL/GenBank/DDBJ whole genome shotgun (WGS) entry which is preliminary data.</text>
</comment>
<evidence type="ECO:0000313" key="2">
    <source>
        <dbReference type="EMBL" id="KAJ6832468.1"/>
    </source>
</evidence>
<dbReference type="AlphaFoldDB" id="A0AAX6GVY2"/>
<dbReference type="GO" id="GO:0009638">
    <property type="term" value="P:phototropism"/>
    <property type="evidence" value="ECO:0007669"/>
    <property type="project" value="InterPro"/>
</dbReference>
<keyword evidence="2" id="KW-0418">Kinase</keyword>
<dbReference type="Proteomes" id="UP001140949">
    <property type="component" value="Unassembled WGS sequence"/>
</dbReference>
<dbReference type="PANTHER" id="PTHR33781">
    <property type="entry name" value="PROTEIN PHYTOCHROME KINASE SUBSTRATE 1-RELATED"/>
    <property type="match status" value="1"/>
</dbReference>
<feature type="region of interest" description="Disordered" evidence="1">
    <location>
        <begin position="427"/>
        <end position="451"/>
    </location>
</feature>
<reference evidence="2" key="1">
    <citation type="journal article" date="2023" name="GigaByte">
        <title>Genome assembly of the bearded iris, Iris pallida Lam.</title>
        <authorList>
            <person name="Bruccoleri R.E."/>
            <person name="Oakeley E.J."/>
            <person name="Faust A.M.E."/>
            <person name="Altorfer M."/>
            <person name="Dessus-Babus S."/>
            <person name="Burckhardt D."/>
            <person name="Oertli M."/>
            <person name="Naumann U."/>
            <person name="Petersen F."/>
            <person name="Wong J."/>
        </authorList>
    </citation>
    <scope>NUCLEOTIDE SEQUENCE</scope>
    <source>
        <strain evidence="2">GSM-AAB239-AS_SAM_17_03QT</strain>
    </source>
</reference>
<dbReference type="PANTHER" id="PTHR33781:SF1">
    <property type="entry name" value="PROTEIN PHYTOCHROME KINASE SUBSTRATE 4"/>
    <property type="match status" value="1"/>
</dbReference>
<accession>A0AAX6GVY2</accession>
<dbReference type="EMBL" id="JANAVB010016192">
    <property type="protein sequence ID" value="KAJ6832468.1"/>
    <property type="molecule type" value="Genomic_DNA"/>
</dbReference>
<dbReference type="InterPro" id="IPR039615">
    <property type="entry name" value="PKS"/>
</dbReference>
<organism evidence="2 3">
    <name type="scientific">Iris pallida</name>
    <name type="common">Sweet iris</name>
    <dbReference type="NCBI Taxonomy" id="29817"/>
    <lineage>
        <taxon>Eukaryota</taxon>
        <taxon>Viridiplantae</taxon>
        <taxon>Streptophyta</taxon>
        <taxon>Embryophyta</taxon>
        <taxon>Tracheophyta</taxon>
        <taxon>Spermatophyta</taxon>
        <taxon>Magnoliopsida</taxon>
        <taxon>Liliopsida</taxon>
        <taxon>Asparagales</taxon>
        <taxon>Iridaceae</taxon>
        <taxon>Iridoideae</taxon>
        <taxon>Irideae</taxon>
        <taxon>Iris</taxon>
    </lineage>
</organism>
<feature type="region of interest" description="Disordered" evidence="1">
    <location>
        <begin position="301"/>
        <end position="334"/>
    </location>
</feature>
<protein>
    <submittedName>
        <fullName evidence="2">Protein PHYTOCHROME KINASE SUBSTRATE 4</fullName>
    </submittedName>
</protein>
<evidence type="ECO:0000313" key="3">
    <source>
        <dbReference type="Proteomes" id="UP001140949"/>
    </source>
</evidence>
<feature type="compositionally biased region" description="Basic and acidic residues" evidence="1">
    <location>
        <begin position="301"/>
        <end position="325"/>
    </location>
</feature>